<sequence length="294" mass="33318">MTLVTAWTRTTRTGRELWVMSDSRLSGGKFWDYGPKIFGIGRSDALIAFAGDTSWTYPLIAQISSYVESFVNLRERAIDLCDAYDQILQMLNESVSFVSEPAHPSLEIPECSFILAGYSARRKDFFIRRIVFHPQRRKFENRLARDIGGESIALIGDRGPVNAMARRLSERVKTDGLPRLGMAPAEAFFAVLSSKRFTEIGGAPQVAKVYQHMSQRHLGVYWPPNLPTEHQRIYLRGRQLGKFDALDHPWVFDPSSAKLFWHDFSPDAMRSLGEAESATAEDLVDMCEGRLLPR</sequence>
<evidence type="ECO:0000313" key="1">
    <source>
        <dbReference type="EMBL" id="RZU38324.1"/>
    </source>
</evidence>
<keyword evidence="2" id="KW-1185">Reference proteome</keyword>
<dbReference type="Proteomes" id="UP000292423">
    <property type="component" value="Unassembled WGS sequence"/>
</dbReference>
<name>A0A4Q7YMX5_9GAMM</name>
<comment type="caution">
    <text evidence="1">The sequence shown here is derived from an EMBL/GenBank/DDBJ whole genome shotgun (WGS) entry which is preliminary data.</text>
</comment>
<evidence type="ECO:0000313" key="2">
    <source>
        <dbReference type="Proteomes" id="UP000292423"/>
    </source>
</evidence>
<organism evidence="1 2">
    <name type="scientific">Fluviicoccus keumensis</name>
    <dbReference type="NCBI Taxonomy" id="1435465"/>
    <lineage>
        <taxon>Bacteria</taxon>
        <taxon>Pseudomonadati</taxon>
        <taxon>Pseudomonadota</taxon>
        <taxon>Gammaproteobacteria</taxon>
        <taxon>Moraxellales</taxon>
        <taxon>Moraxellaceae</taxon>
        <taxon>Fluviicoccus</taxon>
    </lineage>
</organism>
<proteinExistence type="predicted"/>
<protein>
    <submittedName>
        <fullName evidence="1">Uncharacterized protein</fullName>
    </submittedName>
</protein>
<gene>
    <name evidence="1" type="ORF">EV700_2254</name>
</gene>
<reference evidence="1 2" key="1">
    <citation type="submission" date="2019-02" db="EMBL/GenBank/DDBJ databases">
        <title>Genomic Encyclopedia of Type Strains, Phase IV (KMG-IV): sequencing the most valuable type-strain genomes for metagenomic binning, comparative biology and taxonomic classification.</title>
        <authorList>
            <person name="Goeker M."/>
        </authorList>
    </citation>
    <scope>NUCLEOTIDE SEQUENCE [LARGE SCALE GENOMIC DNA]</scope>
    <source>
        <strain evidence="1 2">DSM 105135</strain>
    </source>
</reference>
<accession>A0A4Q7YMX5</accession>
<dbReference type="RefSeq" id="WP_207224651.1">
    <property type="nucleotide sequence ID" value="NZ_SHKX01000013.1"/>
</dbReference>
<dbReference type="EMBL" id="SHKX01000013">
    <property type="protein sequence ID" value="RZU38324.1"/>
    <property type="molecule type" value="Genomic_DNA"/>
</dbReference>
<dbReference type="AlphaFoldDB" id="A0A4Q7YMX5"/>